<evidence type="ECO:0000313" key="3">
    <source>
        <dbReference type="Proteomes" id="UP000177349"/>
    </source>
</evidence>
<evidence type="ECO:0000256" key="1">
    <source>
        <dbReference type="RuleBase" id="RU363015"/>
    </source>
</evidence>
<protein>
    <recommendedName>
        <fullName evidence="1">Cytokinin riboside 5'-monophosphate phosphoribohydrolase</fullName>
        <ecNumber evidence="1">3.2.2.n1</ecNumber>
    </recommendedName>
</protein>
<dbReference type="InterPro" id="IPR005269">
    <property type="entry name" value="LOG"/>
</dbReference>
<dbReference type="NCBIfam" id="TIGR00730">
    <property type="entry name" value="Rossman fold protein, TIGR00730 family"/>
    <property type="match status" value="1"/>
</dbReference>
<dbReference type="SUPFAM" id="SSF102405">
    <property type="entry name" value="MCP/YpsA-like"/>
    <property type="match status" value="1"/>
</dbReference>
<dbReference type="InterPro" id="IPR052341">
    <property type="entry name" value="LOG_family_nucleotidases"/>
</dbReference>
<dbReference type="EC" id="3.2.2.n1" evidence="1"/>
<dbReference type="PANTHER" id="PTHR43393:SF3">
    <property type="entry name" value="LYSINE DECARBOXYLASE-LIKE PROTEIN"/>
    <property type="match status" value="1"/>
</dbReference>
<comment type="caution">
    <text evidence="2">The sequence shown here is derived from an EMBL/GenBank/DDBJ whole genome shotgun (WGS) entry which is preliminary data.</text>
</comment>
<sequence>MDLLLAQHEEGEVSPWRIFKIITEFVKGFEFLKKLDKAATIFGTARCRPTDPLYHEAHALAYQLAKAKFAVITGGGPGVMEAANKGAKDAHGKSIGINIQLPHEQRTNPYVTQSESFNYFFTRKVMLSFASEVYIFFPGGFGTLDEFYEIVTLVQTQKITPIPVVLVGKEFWSPLLKWMEEAMYKKNKAISKKDMTTYHLVDSADEAFRLIKRLVKGDHQSYTI</sequence>
<comment type="similarity">
    <text evidence="1">Belongs to the LOG family.</text>
</comment>
<proteinExistence type="inferred from homology"/>
<evidence type="ECO:0000313" key="2">
    <source>
        <dbReference type="EMBL" id="OGY90960.1"/>
    </source>
</evidence>
<gene>
    <name evidence="2" type="ORF">A3B31_03040</name>
</gene>
<organism evidence="2 3">
    <name type="scientific">Candidatus Komeilibacteria bacterium RIFCSPLOWO2_01_FULL_53_11</name>
    <dbReference type="NCBI Taxonomy" id="1798552"/>
    <lineage>
        <taxon>Bacteria</taxon>
        <taxon>Candidatus Komeiliibacteriota</taxon>
    </lineage>
</organism>
<dbReference type="PANTHER" id="PTHR43393">
    <property type="entry name" value="CYTOKININ RIBOSIDE 5'-MONOPHOSPHATE PHOSPHORIBOHYDROLASE"/>
    <property type="match status" value="1"/>
</dbReference>
<reference evidence="2 3" key="1">
    <citation type="journal article" date="2016" name="Nat. Commun.">
        <title>Thousands of microbial genomes shed light on interconnected biogeochemical processes in an aquifer system.</title>
        <authorList>
            <person name="Anantharaman K."/>
            <person name="Brown C.T."/>
            <person name="Hug L.A."/>
            <person name="Sharon I."/>
            <person name="Castelle C.J."/>
            <person name="Probst A.J."/>
            <person name="Thomas B.C."/>
            <person name="Singh A."/>
            <person name="Wilkins M.J."/>
            <person name="Karaoz U."/>
            <person name="Brodie E.L."/>
            <person name="Williams K.H."/>
            <person name="Hubbard S.S."/>
            <person name="Banfield J.F."/>
        </authorList>
    </citation>
    <scope>NUCLEOTIDE SEQUENCE [LARGE SCALE GENOMIC DNA]</scope>
</reference>
<dbReference type="GO" id="GO:0009691">
    <property type="term" value="P:cytokinin biosynthetic process"/>
    <property type="evidence" value="ECO:0007669"/>
    <property type="project" value="UniProtKB-UniRule"/>
</dbReference>
<accession>A0A1G2BRG2</accession>
<dbReference type="GO" id="GO:0005829">
    <property type="term" value="C:cytosol"/>
    <property type="evidence" value="ECO:0007669"/>
    <property type="project" value="TreeGrafter"/>
</dbReference>
<dbReference type="AlphaFoldDB" id="A0A1G2BRG2"/>
<dbReference type="Gene3D" id="3.40.50.450">
    <property type="match status" value="1"/>
</dbReference>
<dbReference type="GO" id="GO:0016787">
    <property type="term" value="F:hydrolase activity"/>
    <property type="evidence" value="ECO:0007669"/>
    <property type="project" value="UniProtKB-KW"/>
</dbReference>
<dbReference type="Pfam" id="PF03641">
    <property type="entry name" value="Lysine_decarbox"/>
    <property type="match status" value="1"/>
</dbReference>
<name>A0A1G2BRG2_9BACT</name>
<dbReference type="Proteomes" id="UP000177349">
    <property type="component" value="Unassembled WGS sequence"/>
</dbReference>
<dbReference type="InterPro" id="IPR031100">
    <property type="entry name" value="LOG_fam"/>
</dbReference>
<keyword evidence="1" id="KW-0203">Cytokinin biosynthesis</keyword>
<keyword evidence="1" id="KW-0378">Hydrolase</keyword>
<dbReference type="EMBL" id="MHKN01000052">
    <property type="protein sequence ID" value="OGY90960.1"/>
    <property type="molecule type" value="Genomic_DNA"/>
</dbReference>